<dbReference type="InterPro" id="IPR017853">
    <property type="entry name" value="GH"/>
</dbReference>
<dbReference type="PRINTS" id="PR00131">
    <property type="entry name" value="GLHYDRLASE1"/>
</dbReference>
<evidence type="ECO:0000256" key="2">
    <source>
        <dbReference type="ARBA" id="ARBA00022801"/>
    </source>
</evidence>
<keyword evidence="2" id="KW-0378">Hydrolase</keyword>
<dbReference type="GO" id="GO:0008422">
    <property type="term" value="F:beta-glucosidase activity"/>
    <property type="evidence" value="ECO:0007669"/>
    <property type="project" value="TreeGrafter"/>
</dbReference>
<dbReference type="InterPro" id="IPR001360">
    <property type="entry name" value="Glyco_hydro_1"/>
</dbReference>
<evidence type="ECO:0000256" key="4">
    <source>
        <dbReference type="RuleBase" id="RU003690"/>
    </source>
</evidence>
<evidence type="ECO:0000256" key="3">
    <source>
        <dbReference type="ARBA" id="ARBA00023295"/>
    </source>
</evidence>
<evidence type="ECO:0000256" key="1">
    <source>
        <dbReference type="ARBA" id="ARBA00010838"/>
    </source>
</evidence>
<name>A0AA89AGG0_9ASTE</name>
<accession>A0AA89AGG0</accession>
<dbReference type="Pfam" id="PF00232">
    <property type="entry name" value="Glyco_hydro_1"/>
    <property type="match status" value="1"/>
</dbReference>
<dbReference type="EMBL" id="JAVXUP010002803">
    <property type="protein sequence ID" value="KAK3001335.1"/>
    <property type="molecule type" value="Genomic_DNA"/>
</dbReference>
<protein>
    <recommendedName>
        <fullName evidence="7">Beta-glucosidase</fullName>
    </recommendedName>
</protein>
<proteinExistence type="inferred from homology"/>
<comment type="caution">
    <text evidence="5">The sequence shown here is derived from an EMBL/GenBank/DDBJ whole genome shotgun (WGS) entry which is preliminary data.</text>
</comment>
<dbReference type="PANTHER" id="PTHR10353">
    <property type="entry name" value="GLYCOSYL HYDROLASE"/>
    <property type="match status" value="1"/>
</dbReference>
<dbReference type="GO" id="GO:0005975">
    <property type="term" value="P:carbohydrate metabolic process"/>
    <property type="evidence" value="ECO:0007669"/>
    <property type="project" value="InterPro"/>
</dbReference>
<gene>
    <name evidence="5" type="ORF">RJ639_020843</name>
</gene>
<keyword evidence="3" id="KW-0326">Glycosidase</keyword>
<dbReference type="PROSITE" id="PS00653">
    <property type="entry name" value="GLYCOSYL_HYDROL_F1_2"/>
    <property type="match status" value="1"/>
</dbReference>
<reference evidence="5" key="1">
    <citation type="submission" date="2022-12" db="EMBL/GenBank/DDBJ databases">
        <title>Draft genome assemblies for two species of Escallonia (Escalloniales).</title>
        <authorList>
            <person name="Chanderbali A."/>
            <person name="Dervinis C."/>
            <person name="Anghel I."/>
            <person name="Soltis D."/>
            <person name="Soltis P."/>
            <person name="Zapata F."/>
        </authorList>
    </citation>
    <scope>NUCLEOTIDE SEQUENCE</scope>
    <source>
        <strain evidence="5">UCBG64.0493</strain>
        <tissue evidence="5">Leaf</tissue>
    </source>
</reference>
<evidence type="ECO:0000313" key="5">
    <source>
        <dbReference type="EMBL" id="KAK3001335.1"/>
    </source>
</evidence>
<comment type="similarity">
    <text evidence="1 4">Belongs to the glycosyl hydrolase 1 family.</text>
</comment>
<dbReference type="Gene3D" id="3.20.20.80">
    <property type="entry name" value="Glycosidases"/>
    <property type="match status" value="1"/>
</dbReference>
<dbReference type="InterPro" id="IPR033132">
    <property type="entry name" value="GH_1_N_CS"/>
</dbReference>
<sequence>MAHRSDFPKQFVFGVSSSAYQYEGATNEDGRGQSIWDTFTQESPGMIKDGSNGYMAVDSYHRYKETMSSKFLSSGGRLSGGVNAEGIKYYNNLINELIRNGIEPFVTLFHWDLPQELEDEYGGFLSSHIVADFCEYAALCFWEFGDRVKHWVTINEPSSLSIFAYTTGWLAPGRGPKVKASPDFHCHHRHSVWHESLQSWDYDSDEDCQNGDPGVEPYRVSHNLLLAHAFAVKLYKENFQETQQGQIGIVLMSSWVEPLNEDDDEDLKAKRRALDFNLGWLNKGFMGPLAKGKYPDSMIEIVGDRLPRFAKEEIEVVKGSYDFIGINYYTGEYVTVREPGDRTKKPFSYASDPNVTITHTKNGKDMGRMASAILPTSLLLFHGPMFCFYPVGIQKLLSYVKTEYDNPIIYVTENGYDELDTKLPMPEGRLDNGRIECHQKHLYYLSKAISEDKVNVKGYFAWSLLDNFEWGLGYTIRLGLVRVDFQNGLTRYPKSSAVWFTKFLKGDRGPE</sequence>
<dbReference type="AlphaFoldDB" id="A0AA89AGG0"/>
<dbReference type="Proteomes" id="UP001188597">
    <property type="component" value="Unassembled WGS sequence"/>
</dbReference>
<keyword evidence="6" id="KW-1185">Reference proteome</keyword>
<dbReference type="PANTHER" id="PTHR10353:SF137">
    <property type="entry name" value="MYROSINASE 3-RELATED"/>
    <property type="match status" value="1"/>
</dbReference>
<organism evidence="5 6">
    <name type="scientific">Escallonia herrerae</name>
    <dbReference type="NCBI Taxonomy" id="1293975"/>
    <lineage>
        <taxon>Eukaryota</taxon>
        <taxon>Viridiplantae</taxon>
        <taxon>Streptophyta</taxon>
        <taxon>Embryophyta</taxon>
        <taxon>Tracheophyta</taxon>
        <taxon>Spermatophyta</taxon>
        <taxon>Magnoliopsida</taxon>
        <taxon>eudicotyledons</taxon>
        <taxon>Gunneridae</taxon>
        <taxon>Pentapetalae</taxon>
        <taxon>asterids</taxon>
        <taxon>campanulids</taxon>
        <taxon>Escalloniales</taxon>
        <taxon>Escalloniaceae</taxon>
        <taxon>Escallonia</taxon>
    </lineage>
</organism>
<evidence type="ECO:0008006" key="7">
    <source>
        <dbReference type="Google" id="ProtNLM"/>
    </source>
</evidence>
<dbReference type="SUPFAM" id="SSF51445">
    <property type="entry name" value="(Trans)glycosidases"/>
    <property type="match status" value="1"/>
</dbReference>
<evidence type="ECO:0000313" key="6">
    <source>
        <dbReference type="Proteomes" id="UP001188597"/>
    </source>
</evidence>